<keyword evidence="3" id="KW-0460">Magnesium</keyword>
<dbReference type="EC" id="3.1.3.7" evidence="2"/>
<dbReference type="SUPFAM" id="SSF56655">
    <property type="entry name" value="Carbohydrate phosphatase"/>
    <property type="match status" value="1"/>
</dbReference>
<keyword evidence="5" id="KW-1185">Reference proteome</keyword>
<protein>
    <recommendedName>
        <fullName evidence="2">3'(2'),5'-bisphosphate nucleotidase</fullName>
        <ecNumber evidence="2">3.1.3.7</ecNumber>
    </recommendedName>
</protein>
<feature type="binding site" evidence="3">
    <location>
        <position position="131"/>
    </location>
    <ligand>
        <name>Mg(2+)</name>
        <dbReference type="ChEBI" id="CHEBI:18420"/>
        <label>1</label>
        <note>catalytic</note>
    </ligand>
</feature>
<keyword evidence="3" id="KW-0479">Metal-binding</keyword>
<name>A0AAD7UIK8_9STRA</name>
<dbReference type="GO" id="GO:0046872">
    <property type="term" value="F:metal ion binding"/>
    <property type="evidence" value="ECO:0007669"/>
    <property type="project" value="UniProtKB-KW"/>
</dbReference>
<dbReference type="Pfam" id="PF00459">
    <property type="entry name" value="Inositol_P"/>
    <property type="match status" value="1"/>
</dbReference>
<organism evidence="4 5">
    <name type="scientific">Chrysophaeum taylorii</name>
    <dbReference type="NCBI Taxonomy" id="2483200"/>
    <lineage>
        <taxon>Eukaryota</taxon>
        <taxon>Sar</taxon>
        <taxon>Stramenopiles</taxon>
        <taxon>Ochrophyta</taxon>
        <taxon>Pelagophyceae</taxon>
        <taxon>Pelagomonadales</taxon>
        <taxon>Pelagomonadaceae</taxon>
        <taxon>Chrysophaeum</taxon>
    </lineage>
</organism>
<accession>A0AAD7UIK8</accession>
<dbReference type="GO" id="GO:0008441">
    <property type="term" value="F:3'(2'),5'-bisphosphate nucleotidase activity"/>
    <property type="evidence" value="ECO:0007669"/>
    <property type="project" value="UniProtKB-EC"/>
</dbReference>
<dbReference type="PRINTS" id="PR00377">
    <property type="entry name" value="IMPHPHTASES"/>
</dbReference>
<evidence type="ECO:0000313" key="5">
    <source>
        <dbReference type="Proteomes" id="UP001230188"/>
    </source>
</evidence>
<evidence type="ECO:0000256" key="2">
    <source>
        <dbReference type="ARBA" id="ARBA00012633"/>
    </source>
</evidence>
<dbReference type="Gene3D" id="3.40.190.80">
    <property type="match status" value="1"/>
</dbReference>
<comment type="similarity">
    <text evidence="1">Belongs to the inositol monophosphatase superfamily.</text>
</comment>
<dbReference type="InterPro" id="IPR000760">
    <property type="entry name" value="Inositol_monophosphatase-like"/>
</dbReference>
<feature type="binding site" evidence="3">
    <location>
        <position position="128"/>
    </location>
    <ligand>
        <name>Mg(2+)</name>
        <dbReference type="ChEBI" id="CHEBI:18420"/>
        <label>1</label>
        <note>catalytic</note>
    </ligand>
</feature>
<dbReference type="AlphaFoldDB" id="A0AAD7UIK8"/>
<evidence type="ECO:0000256" key="3">
    <source>
        <dbReference type="PIRSR" id="PIRSR600760-2"/>
    </source>
</evidence>
<comment type="caution">
    <text evidence="4">The sequence shown here is derived from an EMBL/GenBank/DDBJ whole genome shotgun (WGS) entry which is preliminary data.</text>
</comment>
<dbReference type="Proteomes" id="UP001230188">
    <property type="component" value="Unassembled WGS sequence"/>
</dbReference>
<evidence type="ECO:0000313" key="4">
    <source>
        <dbReference type="EMBL" id="KAJ8607171.1"/>
    </source>
</evidence>
<dbReference type="EMBL" id="JAQMWT010000230">
    <property type="protein sequence ID" value="KAJ8607171.1"/>
    <property type="molecule type" value="Genomic_DNA"/>
</dbReference>
<gene>
    <name evidence="4" type="ORF">CTAYLR_007348</name>
</gene>
<proteinExistence type="inferred from homology"/>
<feature type="binding site" evidence="3">
    <location>
        <position position="95"/>
    </location>
    <ligand>
        <name>Mg(2+)</name>
        <dbReference type="ChEBI" id="CHEBI:18420"/>
        <label>1</label>
        <note>catalytic</note>
    </ligand>
</feature>
<evidence type="ECO:0000256" key="1">
    <source>
        <dbReference type="ARBA" id="ARBA00009759"/>
    </source>
</evidence>
<sequence length="309" mass="31966">MTLLLPMGIAIAFQQQQRLPRGGGLVSLGEVLSTCIDAAMIGCEEIRSVHEKGFAARTKEAGNPRSAVTEADVAAQAAIVGALRSEWPGLLIIGEEEVEDRPVVLGLRRDIVEEATEVGLEELTIYVDPLDGTREFVEGRLENVQCLVGVARGGRAVAGAAGVAFEDRVVYAVRDAGAVGLVRRGDQKSVFVAGDGGEGSVASGREAAVELGLGVRDPVGGTGAKLLMVAEGEAALAMTHTKTMAWDTCALEAVLVAAGGRVTDYYGADLRYAGASRNDLGVVASAPGFAAAHDGLCRHLRGDAAVPSF</sequence>
<reference evidence="4" key="1">
    <citation type="submission" date="2023-01" db="EMBL/GenBank/DDBJ databases">
        <title>Metagenome sequencing of chrysophaentin producing Chrysophaeum taylorii.</title>
        <authorList>
            <person name="Davison J."/>
            <person name="Bewley C."/>
        </authorList>
    </citation>
    <scope>NUCLEOTIDE SEQUENCE</scope>
    <source>
        <strain evidence="4">NIES-1699</strain>
    </source>
</reference>
<feature type="binding site" evidence="3">
    <location>
        <position position="130"/>
    </location>
    <ligand>
        <name>Mg(2+)</name>
        <dbReference type="ChEBI" id="CHEBI:18420"/>
        <label>1</label>
        <note>catalytic</note>
    </ligand>
</feature>
<dbReference type="PANTHER" id="PTHR43028">
    <property type="entry name" value="3'(2'),5'-BISPHOSPHATE NUCLEOTIDASE 1"/>
    <property type="match status" value="1"/>
</dbReference>
<comment type="cofactor">
    <cofactor evidence="3">
        <name>Mg(2+)</name>
        <dbReference type="ChEBI" id="CHEBI:18420"/>
    </cofactor>
</comment>
<dbReference type="InterPro" id="IPR050725">
    <property type="entry name" value="CysQ/Inositol_MonoPase"/>
</dbReference>
<dbReference type="Gene3D" id="3.30.540.10">
    <property type="entry name" value="Fructose-1,6-Bisphosphatase, subunit A, domain 1"/>
    <property type="match status" value="1"/>
</dbReference>
<dbReference type="PANTHER" id="PTHR43028:SF5">
    <property type="entry name" value="3'(2'),5'-BISPHOSPHATE NUCLEOTIDASE 1"/>
    <property type="match status" value="1"/>
</dbReference>
<feature type="binding site" evidence="3">
    <location>
        <position position="247"/>
    </location>
    <ligand>
        <name>Mg(2+)</name>
        <dbReference type="ChEBI" id="CHEBI:18420"/>
        <label>1</label>
        <note>catalytic</note>
    </ligand>
</feature>